<protein>
    <submittedName>
        <fullName evidence="1">Uncharacterized protein</fullName>
    </submittedName>
</protein>
<proteinExistence type="predicted"/>
<dbReference type="AlphaFoldDB" id="A0AA88XJ75"/>
<organism evidence="1 2">
    <name type="scientific">Escallonia herrerae</name>
    <dbReference type="NCBI Taxonomy" id="1293975"/>
    <lineage>
        <taxon>Eukaryota</taxon>
        <taxon>Viridiplantae</taxon>
        <taxon>Streptophyta</taxon>
        <taxon>Embryophyta</taxon>
        <taxon>Tracheophyta</taxon>
        <taxon>Spermatophyta</taxon>
        <taxon>Magnoliopsida</taxon>
        <taxon>eudicotyledons</taxon>
        <taxon>Gunneridae</taxon>
        <taxon>Pentapetalae</taxon>
        <taxon>asterids</taxon>
        <taxon>campanulids</taxon>
        <taxon>Escalloniales</taxon>
        <taxon>Escalloniaceae</taxon>
        <taxon>Escallonia</taxon>
    </lineage>
</organism>
<sequence length="64" mass="7810">MEFYALALVKKVRYESNYGLYQSCSANWRNTALQHCWFLIIWIPEYRQLAEIKEDYAKFYQAFS</sequence>
<accession>A0AA88XJ75</accession>
<keyword evidence="2" id="KW-1185">Reference proteome</keyword>
<dbReference type="Proteomes" id="UP001188597">
    <property type="component" value="Unassembled WGS sequence"/>
</dbReference>
<evidence type="ECO:0000313" key="2">
    <source>
        <dbReference type="Proteomes" id="UP001188597"/>
    </source>
</evidence>
<dbReference type="EMBL" id="JAVXUP010000006">
    <property type="protein sequence ID" value="KAK3043435.1"/>
    <property type="molecule type" value="Genomic_DNA"/>
</dbReference>
<evidence type="ECO:0000313" key="1">
    <source>
        <dbReference type="EMBL" id="KAK3043435.1"/>
    </source>
</evidence>
<gene>
    <name evidence="1" type="ORF">RJ639_002014</name>
</gene>
<reference evidence="1" key="1">
    <citation type="submission" date="2022-12" db="EMBL/GenBank/DDBJ databases">
        <title>Draft genome assemblies for two species of Escallonia (Escalloniales).</title>
        <authorList>
            <person name="Chanderbali A."/>
            <person name="Dervinis C."/>
            <person name="Anghel I."/>
            <person name="Soltis D."/>
            <person name="Soltis P."/>
            <person name="Zapata F."/>
        </authorList>
    </citation>
    <scope>NUCLEOTIDE SEQUENCE</scope>
    <source>
        <strain evidence="1">UCBG64.0493</strain>
        <tissue evidence="1">Leaf</tissue>
    </source>
</reference>
<name>A0AA88XJ75_9ASTE</name>
<comment type="caution">
    <text evidence="1">The sequence shown here is derived from an EMBL/GenBank/DDBJ whole genome shotgun (WGS) entry which is preliminary data.</text>
</comment>